<evidence type="ECO:0000313" key="2">
    <source>
        <dbReference type="EMBL" id="KAB3540951.1"/>
    </source>
</evidence>
<evidence type="ECO:0000259" key="1">
    <source>
        <dbReference type="Pfam" id="PF13349"/>
    </source>
</evidence>
<organism evidence="2 3">
    <name type="scientific">Alkaliphilus pronyensis</name>
    <dbReference type="NCBI Taxonomy" id="1482732"/>
    <lineage>
        <taxon>Bacteria</taxon>
        <taxon>Bacillati</taxon>
        <taxon>Bacillota</taxon>
        <taxon>Clostridia</taxon>
        <taxon>Peptostreptococcales</taxon>
        <taxon>Natronincolaceae</taxon>
        <taxon>Alkaliphilus</taxon>
    </lineage>
</organism>
<reference evidence="2 3" key="1">
    <citation type="submission" date="2019-10" db="EMBL/GenBank/DDBJ databases">
        <title>Alkaliphilus serpentinus sp. nov. and Alkaliphilus pronyensis sp. nov., two novel anaerobic alkaliphilic species isolated from the serpentinized-hosted hydrothermal field of the Prony Bay (New Caledonia).</title>
        <authorList>
            <person name="Postec A."/>
        </authorList>
    </citation>
    <scope>NUCLEOTIDE SEQUENCE [LARGE SCALE GENOMIC DNA]</scope>
    <source>
        <strain evidence="2 3">LacV</strain>
    </source>
</reference>
<dbReference type="RefSeq" id="WP_151859538.1">
    <property type="nucleotide sequence ID" value="NZ_WBZC01000001.1"/>
</dbReference>
<accession>A0A6I0FDH7</accession>
<proteinExistence type="predicted"/>
<dbReference type="Proteomes" id="UP000432715">
    <property type="component" value="Unassembled WGS sequence"/>
</dbReference>
<name>A0A6I0FDH7_9FIRM</name>
<sequence length="266" mass="29204">MAYDIVGQLKDSSIPFPLSFKDTMPKHKNRVLKKLHHYIIDDVEESPMDNIKAITLNCRRGNIRVVTSEEDVIRLHLHGRITTSNPFVTPSLLVNSNKSVLSGEIKDYHNSYEVVDSNLALDISIPANYQEVLSIKSHCGSLTIEAPNNINEINYESLGGSFKAKSLSCNKAVIKTITGNIRIEDLSSDVSLDTVTGSIDVNRLDAKKTLVIKSVVGDINIGDASLQGLPVLTTVTGKLIDKRSQLTDLTYNNIKVETVTSTLEIG</sequence>
<dbReference type="OrthoDB" id="1896129at2"/>
<dbReference type="AlphaFoldDB" id="A0A6I0FDH7"/>
<comment type="caution">
    <text evidence="2">The sequence shown here is derived from an EMBL/GenBank/DDBJ whole genome shotgun (WGS) entry which is preliminary data.</text>
</comment>
<dbReference type="InterPro" id="IPR025164">
    <property type="entry name" value="Toastrack_DUF4097"/>
</dbReference>
<keyword evidence="3" id="KW-1185">Reference proteome</keyword>
<dbReference type="Pfam" id="PF13349">
    <property type="entry name" value="DUF4097"/>
    <property type="match status" value="1"/>
</dbReference>
<protein>
    <submittedName>
        <fullName evidence="2">DUF4097 domain-containing protein</fullName>
    </submittedName>
</protein>
<gene>
    <name evidence="2" type="ORF">F8154_00060</name>
</gene>
<feature type="domain" description="DUF4097" evidence="1">
    <location>
        <begin position="51"/>
        <end position="237"/>
    </location>
</feature>
<evidence type="ECO:0000313" key="3">
    <source>
        <dbReference type="Proteomes" id="UP000432715"/>
    </source>
</evidence>
<dbReference type="EMBL" id="WBZC01000001">
    <property type="protein sequence ID" value="KAB3540951.1"/>
    <property type="molecule type" value="Genomic_DNA"/>
</dbReference>